<dbReference type="EMBL" id="KE504125">
    <property type="protein sequence ID" value="EPT04843.1"/>
    <property type="molecule type" value="Genomic_DNA"/>
</dbReference>
<feature type="transmembrane region" description="Helical" evidence="1">
    <location>
        <begin position="124"/>
        <end position="149"/>
    </location>
</feature>
<feature type="transmembrane region" description="Helical" evidence="1">
    <location>
        <begin position="228"/>
        <end position="248"/>
    </location>
</feature>
<feature type="transmembrane region" description="Helical" evidence="1">
    <location>
        <begin position="161"/>
        <end position="183"/>
    </location>
</feature>
<feature type="transmembrane region" description="Helical" evidence="1">
    <location>
        <begin position="50"/>
        <end position="75"/>
    </location>
</feature>
<evidence type="ECO:0000256" key="1">
    <source>
        <dbReference type="SAM" id="Phobius"/>
    </source>
</evidence>
<dbReference type="InParanoid" id="S8EKX2"/>
<keyword evidence="1" id="KW-1133">Transmembrane helix</keyword>
<evidence type="ECO:0000313" key="2">
    <source>
        <dbReference type="EMBL" id="EPT04843.1"/>
    </source>
</evidence>
<dbReference type="STRING" id="743788.S8EKX2"/>
<feature type="transmembrane region" description="Helical" evidence="1">
    <location>
        <begin position="195"/>
        <end position="222"/>
    </location>
</feature>
<sequence length="262" mass="28532">MAAPALGIPIVVLNETLGAMLVGLIVGSMLQGINNGQAIYYFKHCQADPYVIKCLILFVLLLNALQIFLVGVAVYIRSVDHHSDADLSKLNWGDIAVVIVSALSDFGVKETFSYRVWRLSQKWALAAAIMSGAFVTFGFSLFLAITMVMAPNNLPNRVGTLGSLITLAISDVIMSVVLAIVFWRRRSMFASVNRILRIAILYTMETSLVTGVGSMAGVIMYVTLPNTAIFEAVLWILPHLILGSLLFGRIITDHTTLQEPGT</sequence>
<organism evidence="2 3">
    <name type="scientific">Fomitopsis schrenkii</name>
    <name type="common">Brown rot fungus</name>
    <dbReference type="NCBI Taxonomy" id="2126942"/>
    <lineage>
        <taxon>Eukaryota</taxon>
        <taxon>Fungi</taxon>
        <taxon>Dikarya</taxon>
        <taxon>Basidiomycota</taxon>
        <taxon>Agaricomycotina</taxon>
        <taxon>Agaricomycetes</taxon>
        <taxon>Polyporales</taxon>
        <taxon>Fomitopsis</taxon>
    </lineage>
</organism>
<feature type="transmembrane region" description="Helical" evidence="1">
    <location>
        <begin position="95"/>
        <end position="112"/>
    </location>
</feature>
<proteinExistence type="predicted"/>
<protein>
    <submittedName>
        <fullName evidence="2">Uncharacterized protein</fullName>
    </submittedName>
</protein>
<keyword evidence="1" id="KW-0472">Membrane</keyword>
<keyword evidence="1" id="KW-0812">Transmembrane</keyword>
<dbReference type="HOGENOM" id="CLU_046025_13_0_1"/>
<evidence type="ECO:0000313" key="3">
    <source>
        <dbReference type="Proteomes" id="UP000015241"/>
    </source>
</evidence>
<dbReference type="OrthoDB" id="2791454at2759"/>
<keyword evidence="3" id="KW-1185">Reference proteome</keyword>
<name>S8EKX2_FOMSC</name>
<reference evidence="2 3" key="1">
    <citation type="journal article" date="2012" name="Science">
        <title>The Paleozoic origin of enzymatic lignin decomposition reconstructed from 31 fungal genomes.</title>
        <authorList>
            <person name="Floudas D."/>
            <person name="Binder M."/>
            <person name="Riley R."/>
            <person name="Barry K."/>
            <person name="Blanchette R.A."/>
            <person name="Henrissat B."/>
            <person name="Martinez A.T."/>
            <person name="Otillar R."/>
            <person name="Spatafora J.W."/>
            <person name="Yadav J.S."/>
            <person name="Aerts A."/>
            <person name="Benoit I."/>
            <person name="Boyd A."/>
            <person name="Carlson A."/>
            <person name="Copeland A."/>
            <person name="Coutinho P.M."/>
            <person name="de Vries R.P."/>
            <person name="Ferreira P."/>
            <person name="Findley K."/>
            <person name="Foster B."/>
            <person name="Gaskell J."/>
            <person name="Glotzer D."/>
            <person name="Gorecki P."/>
            <person name="Heitman J."/>
            <person name="Hesse C."/>
            <person name="Hori C."/>
            <person name="Igarashi K."/>
            <person name="Jurgens J.A."/>
            <person name="Kallen N."/>
            <person name="Kersten P."/>
            <person name="Kohler A."/>
            <person name="Kuees U."/>
            <person name="Kumar T.K.A."/>
            <person name="Kuo A."/>
            <person name="LaButti K."/>
            <person name="Larrondo L.F."/>
            <person name="Lindquist E."/>
            <person name="Ling A."/>
            <person name="Lombard V."/>
            <person name="Lucas S."/>
            <person name="Lundell T."/>
            <person name="Martin R."/>
            <person name="McLaughlin D.J."/>
            <person name="Morgenstern I."/>
            <person name="Morin E."/>
            <person name="Murat C."/>
            <person name="Nagy L.G."/>
            <person name="Nolan M."/>
            <person name="Ohm R.A."/>
            <person name="Patyshakuliyeva A."/>
            <person name="Rokas A."/>
            <person name="Ruiz-Duenas F.J."/>
            <person name="Sabat G."/>
            <person name="Salamov A."/>
            <person name="Samejima M."/>
            <person name="Schmutz J."/>
            <person name="Slot J.C."/>
            <person name="St John F."/>
            <person name="Stenlid J."/>
            <person name="Sun H."/>
            <person name="Sun S."/>
            <person name="Syed K."/>
            <person name="Tsang A."/>
            <person name="Wiebenga A."/>
            <person name="Young D."/>
            <person name="Pisabarro A."/>
            <person name="Eastwood D.C."/>
            <person name="Martin F."/>
            <person name="Cullen D."/>
            <person name="Grigoriev I.V."/>
            <person name="Hibbett D.S."/>
        </authorList>
    </citation>
    <scope>NUCLEOTIDE SEQUENCE</scope>
    <source>
        <strain evidence="3">FP-58527</strain>
    </source>
</reference>
<dbReference type="AlphaFoldDB" id="S8EKX2"/>
<dbReference type="PANTHER" id="PTHR40465:SF1">
    <property type="entry name" value="DUF6534 DOMAIN-CONTAINING PROTEIN"/>
    <property type="match status" value="1"/>
</dbReference>
<accession>S8EKX2</accession>
<dbReference type="PANTHER" id="PTHR40465">
    <property type="entry name" value="CHROMOSOME 1, WHOLE GENOME SHOTGUN SEQUENCE"/>
    <property type="match status" value="1"/>
</dbReference>
<gene>
    <name evidence="2" type="ORF">FOMPIDRAFT_82818</name>
</gene>
<dbReference type="Proteomes" id="UP000015241">
    <property type="component" value="Unassembled WGS sequence"/>
</dbReference>